<dbReference type="SMART" id="SM00862">
    <property type="entry name" value="Trans_reg_C"/>
    <property type="match status" value="1"/>
</dbReference>
<dbReference type="Gene3D" id="6.10.250.690">
    <property type="match status" value="1"/>
</dbReference>
<evidence type="ECO:0000256" key="3">
    <source>
        <dbReference type="ARBA" id="ARBA00023012"/>
    </source>
</evidence>
<gene>
    <name evidence="11" type="ORF">SAMN06265361_101335</name>
</gene>
<dbReference type="SUPFAM" id="SSF52172">
    <property type="entry name" value="CheY-like"/>
    <property type="match status" value="1"/>
</dbReference>
<evidence type="ECO:0000256" key="6">
    <source>
        <dbReference type="ARBA" id="ARBA00023163"/>
    </source>
</evidence>
<dbReference type="AlphaFoldDB" id="A0AA45WJ94"/>
<dbReference type="FunFam" id="3.40.50.2300:FF:000001">
    <property type="entry name" value="DNA-binding response regulator PhoB"/>
    <property type="match status" value="1"/>
</dbReference>
<dbReference type="GO" id="GO:0006355">
    <property type="term" value="P:regulation of DNA-templated transcription"/>
    <property type="evidence" value="ECO:0007669"/>
    <property type="project" value="InterPro"/>
</dbReference>
<feature type="DNA-binding region" description="OmpR/PhoB-type" evidence="8">
    <location>
        <begin position="134"/>
        <end position="229"/>
    </location>
</feature>
<sequence length="234" mass="26622">MSAKSILIVDDDQGIVQLLTEALTYEQFLVFAASNGRQALELVEQQPIDLIVMDIMMPEMDGLEAIRQLRRKYHMPIILLSARDREIDKVIGLEIGADDYVAKPFGVQELVARIKAHFRRSERLSQLQGDVSATKVPSLSGLSMNENTYEAYLDGQKLDLSTKEFQILYFLFQHQNQVLSREQIYQRVWGDDEGDMNTVTVHIKNIRKKLGAGNAIIKTIWGVGYKLLLHGEDK</sequence>
<dbReference type="PROSITE" id="PS51755">
    <property type="entry name" value="OMPR_PHOB"/>
    <property type="match status" value="1"/>
</dbReference>
<accession>A0AA45WJ94</accession>
<feature type="modified residue" description="4-aspartylphosphate" evidence="7">
    <location>
        <position position="54"/>
    </location>
</feature>
<keyword evidence="6" id="KW-0804">Transcription</keyword>
<dbReference type="Pfam" id="PF00486">
    <property type="entry name" value="Trans_reg_C"/>
    <property type="match status" value="1"/>
</dbReference>
<dbReference type="PROSITE" id="PS50110">
    <property type="entry name" value="RESPONSE_REGULATORY"/>
    <property type="match status" value="1"/>
</dbReference>
<dbReference type="InterPro" id="IPR036388">
    <property type="entry name" value="WH-like_DNA-bd_sf"/>
</dbReference>
<dbReference type="GO" id="GO:0000976">
    <property type="term" value="F:transcription cis-regulatory region binding"/>
    <property type="evidence" value="ECO:0007669"/>
    <property type="project" value="TreeGrafter"/>
</dbReference>
<dbReference type="Gene3D" id="3.40.50.2300">
    <property type="match status" value="1"/>
</dbReference>
<name>A0AA45WJ94_9BACL</name>
<evidence type="ECO:0000256" key="2">
    <source>
        <dbReference type="ARBA" id="ARBA00022553"/>
    </source>
</evidence>
<dbReference type="InterPro" id="IPR016032">
    <property type="entry name" value="Sig_transdc_resp-reg_C-effctor"/>
</dbReference>
<keyword evidence="4" id="KW-0805">Transcription regulation</keyword>
<reference evidence="11" key="1">
    <citation type="submission" date="2017-05" db="EMBL/GenBank/DDBJ databases">
        <authorList>
            <person name="Varghese N."/>
            <person name="Submissions S."/>
        </authorList>
    </citation>
    <scope>NUCLEOTIDE SEQUENCE</scope>
    <source>
        <strain evidence="11">DSM 45262</strain>
    </source>
</reference>
<dbReference type="SUPFAM" id="SSF46894">
    <property type="entry name" value="C-terminal effector domain of the bipartite response regulators"/>
    <property type="match status" value="1"/>
</dbReference>
<proteinExistence type="predicted"/>
<dbReference type="Pfam" id="PF00072">
    <property type="entry name" value="Response_reg"/>
    <property type="match status" value="1"/>
</dbReference>
<dbReference type="EMBL" id="FXTU01000001">
    <property type="protein sequence ID" value="SMP02334.1"/>
    <property type="molecule type" value="Genomic_DNA"/>
</dbReference>
<dbReference type="InterPro" id="IPR001789">
    <property type="entry name" value="Sig_transdc_resp-reg_receiver"/>
</dbReference>
<dbReference type="CDD" id="cd00383">
    <property type="entry name" value="trans_reg_C"/>
    <property type="match status" value="1"/>
</dbReference>
<dbReference type="RefSeq" id="WP_284723863.1">
    <property type="nucleotide sequence ID" value="NZ_FXTU01000001.1"/>
</dbReference>
<dbReference type="Proteomes" id="UP001157946">
    <property type="component" value="Unassembled WGS sequence"/>
</dbReference>
<dbReference type="InterPro" id="IPR001867">
    <property type="entry name" value="OmpR/PhoB-type_DNA-bd"/>
</dbReference>
<dbReference type="GO" id="GO:0005829">
    <property type="term" value="C:cytosol"/>
    <property type="evidence" value="ECO:0007669"/>
    <property type="project" value="TreeGrafter"/>
</dbReference>
<dbReference type="GO" id="GO:0000156">
    <property type="term" value="F:phosphorelay response regulator activity"/>
    <property type="evidence" value="ECO:0007669"/>
    <property type="project" value="TreeGrafter"/>
</dbReference>
<keyword evidence="2 7" id="KW-0597">Phosphoprotein</keyword>
<evidence type="ECO:0000256" key="4">
    <source>
        <dbReference type="ARBA" id="ARBA00023015"/>
    </source>
</evidence>
<feature type="domain" description="Response regulatory" evidence="9">
    <location>
        <begin position="5"/>
        <end position="118"/>
    </location>
</feature>
<comment type="subcellular location">
    <subcellularLocation>
        <location evidence="1">Cytoplasm</location>
    </subcellularLocation>
</comment>
<evidence type="ECO:0000313" key="11">
    <source>
        <dbReference type="EMBL" id="SMP02334.1"/>
    </source>
</evidence>
<dbReference type="FunFam" id="1.10.10.10:FF:000018">
    <property type="entry name" value="DNA-binding response regulator ResD"/>
    <property type="match status" value="1"/>
</dbReference>
<comment type="caution">
    <text evidence="11">The sequence shown here is derived from an EMBL/GenBank/DDBJ whole genome shotgun (WGS) entry which is preliminary data.</text>
</comment>
<dbReference type="InterPro" id="IPR039420">
    <property type="entry name" value="WalR-like"/>
</dbReference>
<keyword evidence="3" id="KW-0902">Two-component regulatory system</keyword>
<dbReference type="GO" id="GO:0032993">
    <property type="term" value="C:protein-DNA complex"/>
    <property type="evidence" value="ECO:0007669"/>
    <property type="project" value="TreeGrafter"/>
</dbReference>
<protein>
    <submittedName>
        <fullName evidence="11">DNA-binding response regulator, OmpR family, contains REC and winged-helix (WHTH) domain</fullName>
    </submittedName>
</protein>
<dbReference type="SMART" id="SM00448">
    <property type="entry name" value="REC"/>
    <property type="match status" value="1"/>
</dbReference>
<evidence type="ECO:0000256" key="5">
    <source>
        <dbReference type="ARBA" id="ARBA00023125"/>
    </source>
</evidence>
<dbReference type="Gene3D" id="1.10.10.10">
    <property type="entry name" value="Winged helix-like DNA-binding domain superfamily/Winged helix DNA-binding domain"/>
    <property type="match status" value="1"/>
</dbReference>
<evidence type="ECO:0000256" key="8">
    <source>
        <dbReference type="PROSITE-ProRule" id="PRU01091"/>
    </source>
</evidence>
<evidence type="ECO:0000256" key="1">
    <source>
        <dbReference type="ARBA" id="ARBA00004496"/>
    </source>
</evidence>
<evidence type="ECO:0000256" key="7">
    <source>
        <dbReference type="PROSITE-ProRule" id="PRU00169"/>
    </source>
</evidence>
<dbReference type="PANTHER" id="PTHR48111">
    <property type="entry name" value="REGULATOR OF RPOS"/>
    <property type="match status" value="1"/>
</dbReference>
<evidence type="ECO:0000259" key="9">
    <source>
        <dbReference type="PROSITE" id="PS50110"/>
    </source>
</evidence>
<evidence type="ECO:0000259" key="10">
    <source>
        <dbReference type="PROSITE" id="PS51755"/>
    </source>
</evidence>
<dbReference type="InterPro" id="IPR011006">
    <property type="entry name" value="CheY-like_superfamily"/>
</dbReference>
<dbReference type="PANTHER" id="PTHR48111:SF40">
    <property type="entry name" value="PHOSPHATE REGULON TRANSCRIPTIONAL REGULATORY PROTEIN PHOB"/>
    <property type="match status" value="1"/>
</dbReference>
<organism evidence="11 12">
    <name type="scientific">Laceyella tengchongensis</name>
    <dbReference type="NCBI Taxonomy" id="574699"/>
    <lineage>
        <taxon>Bacteria</taxon>
        <taxon>Bacillati</taxon>
        <taxon>Bacillota</taxon>
        <taxon>Bacilli</taxon>
        <taxon>Bacillales</taxon>
        <taxon>Thermoactinomycetaceae</taxon>
        <taxon>Laceyella</taxon>
    </lineage>
</organism>
<keyword evidence="12" id="KW-1185">Reference proteome</keyword>
<feature type="domain" description="OmpR/PhoB-type" evidence="10">
    <location>
        <begin position="134"/>
        <end position="229"/>
    </location>
</feature>
<evidence type="ECO:0000313" key="12">
    <source>
        <dbReference type="Proteomes" id="UP001157946"/>
    </source>
</evidence>
<keyword evidence="5 8" id="KW-0238">DNA-binding</keyword>